<reference evidence="9" key="1">
    <citation type="journal article" date="2020" name="Stud. Mycol.">
        <title>101 Dothideomycetes genomes: a test case for predicting lifestyles and emergence of pathogens.</title>
        <authorList>
            <person name="Haridas S."/>
            <person name="Albert R."/>
            <person name="Binder M."/>
            <person name="Bloem J."/>
            <person name="Labutti K."/>
            <person name="Salamov A."/>
            <person name="Andreopoulos B."/>
            <person name="Baker S."/>
            <person name="Barry K."/>
            <person name="Bills G."/>
            <person name="Bluhm B."/>
            <person name="Cannon C."/>
            <person name="Castanera R."/>
            <person name="Culley D."/>
            <person name="Daum C."/>
            <person name="Ezra D."/>
            <person name="Gonzalez J."/>
            <person name="Henrissat B."/>
            <person name="Kuo A."/>
            <person name="Liang C."/>
            <person name="Lipzen A."/>
            <person name="Lutzoni F."/>
            <person name="Magnuson J."/>
            <person name="Mondo S."/>
            <person name="Nolan M."/>
            <person name="Ohm R."/>
            <person name="Pangilinan J."/>
            <person name="Park H.-J."/>
            <person name="Ramirez L."/>
            <person name="Alfaro M."/>
            <person name="Sun H."/>
            <person name="Tritt A."/>
            <person name="Yoshinaga Y."/>
            <person name="Zwiers L.-H."/>
            <person name="Turgeon B."/>
            <person name="Goodwin S."/>
            <person name="Spatafora J."/>
            <person name="Crous P."/>
            <person name="Grigoriev I."/>
        </authorList>
    </citation>
    <scope>NUCLEOTIDE SEQUENCE</scope>
    <source>
        <strain evidence="9">CBS 116005</strain>
    </source>
</reference>
<dbReference type="OrthoDB" id="8048523at2759"/>
<keyword evidence="3 8" id="KW-1133">Transmembrane helix</keyword>
<sequence>MPPLTLHEATSGILGSISLAAWIFLLLPQLLENYTNASADGISLTFLLIWFVGDVTNLAGAVWAGLVPTVVALAGYFCVADAVLVAQVLWYRMGREDGGMGERRALLGDVAQRGSFGDVTEGNLGLPGSRRRSSTARQRGVESAQTLQGIPEQGSTGRRSAWVRNTVSIVAILLAGTAGWFVAYKTGAWVPTPTDSESTGEDHTPIGAEVLGYVSAVAYLGARIPQIVKNQRERSCEGLSLLFFLLSLVGNGTYGASILFHSVEKQYFLTNLPWLIGSLGTMVEDGIIFGQFSVFGDKGAQGDGKLNDDSAVV</sequence>
<feature type="transmembrane region" description="Helical" evidence="8">
    <location>
        <begin position="241"/>
        <end position="260"/>
    </location>
</feature>
<keyword evidence="4 8" id="KW-0472">Membrane</keyword>
<feature type="region of interest" description="Disordered" evidence="7">
    <location>
        <begin position="120"/>
        <end position="156"/>
    </location>
</feature>
<dbReference type="FunFam" id="1.20.1280.290:FF:000009">
    <property type="entry name" value="PQ loop repeat family protein"/>
    <property type="match status" value="1"/>
</dbReference>
<feature type="transmembrane region" description="Helical" evidence="8">
    <location>
        <begin position="203"/>
        <end position="221"/>
    </location>
</feature>
<protein>
    <submittedName>
        <fullName evidence="9">PQ-loop-domain-containing protein</fullName>
    </submittedName>
</protein>
<dbReference type="AlphaFoldDB" id="A0A6G1KVB6"/>
<comment type="similarity">
    <text evidence="5">Belongs to the laat-1 family.</text>
</comment>
<proteinExistence type="inferred from homology"/>
<feature type="transmembrane region" description="Helical" evidence="8">
    <location>
        <begin position="43"/>
        <end position="64"/>
    </location>
</feature>
<evidence type="ECO:0000313" key="9">
    <source>
        <dbReference type="EMBL" id="KAF2764581.1"/>
    </source>
</evidence>
<gene>
    <name evidence="9" type="ORF">EJ03DRAFT_25728</name>
</gene>
<keyword evidence="10" id="KW-1185">Reference proteome</keyword>
<feature type="transmembrane region" description="Helical" evidence="8">
    <location>
        <begin position="162"/>
        <end position="183"/>
    </location>
</feature>
<dbReference type="PANTHER" id="PTHR16201:SF44">
    <property type="entry name" value="SEVEN TRANSMEMBRANE PROTEIN 1"/>
    <property type="match status" value="1"/>
</dbReference>
<dbReference type="Proteomes" id="UP000799436">
    <property type="component" value="Unassembled WGS sequence"/>
</dbReference>
<dbReference type="InterPro" id="IPR051415">
    <property type="entry name" value="LAAT-1"/>
</dbReference>
<evidence type="ECO:0000256" key="8">
    <source>
        <dbReference type="SAM" id="Phobius"/>
    </source>
</evidence>
<comment type="subcellular location">
    <subcellularLocation>
        <location evidence="1">Membrane</location>
        <topology evidence="1">Multi-pass membrane protein</topology>
    </subcellularLocation>
</comment>
<organism evidence="9 10">
    <name type="scientific">Teratosphaeria nubilosa</name>
    <dbReference type="NCBI Taxonomy" id="161662"/>
    <lineage>
        <taxon>Eukaryota</taxon>
        <taxon>Fungi</taxon>
        <taxon>Dikarya</taxon>
        <taxon>Ascomycota</taxon>
        <taxon>Pezizomycotina</taxon>
        <taxon>Dothideomycetes</taxon>
        <taxon>Dothideomycetidae</taxon>
        <taxon>Mycosphaerellales</taxon>
        <taxon>Teratosphaeriaceae</taxon>
        <taxon>Teratosphaeria</taxon>
    </lineage>
</organism>
<evidence type="ECO:0000256" key="5">
    <source>
        <dbReference type="ARBA" id="ARBA00038039"/>
    </source>
</evidence>
<dbReference type="GO" id="GO:0098852">
    <property type="term" value="C:lytic vacuole membrane"/>
    <property type="evidence" value="ECO:0007669"/>
    <property type="project" value="UniProtKB-ARBA"/>
</dbReference>
<evidence type="ECO:0000256" key="4">
    <source>
        <dbReference type="ARBA" id="ARBA00023136"/>
    </source>
</evidence>
<evidence type="ECO:0000256" key="1">
    <source>
        <dbReference type="ARBA" id="ARBA00004141"/>
    </source>
</evidence>
<keyword evidence="2 8" id="KW-0812">Transmembrane</keyword>
<dbReference type="SMART" id="SM00679">
    <property type="entry name" value="CTNS"/>
    <property type="match status" value="2"/>
</dbReference>
<feature type="transmembrane region" description="Helical" evidence="8">
    <location>
        <begin position="70"/>
        <end position="91"/>
    </location>
</feature>
<accession>A0A6G1KVB6</accession>
<feature type="compositionally biased region" description="Polar residues" evidence="7">
    <location>
        <begin position="143"/>
        <end position="156"/>
    </location>
</feature>
<comment type="catalytic activity">
    <reaction evidence="6">
        <text>L-histidine(out) + L-arginine(in) = L-histidine(in) + L-arginine(out)</text>
        <dbReference type="Rhea" id="RHEA:71063"/>
        <dbReference type="ChEBI" id="CHEBI:32682"/>
        <dbReference type="ChEBI" id="CHEBI:57595"/>
    </reaction>
</comment>
<name>A0A6G1KVB6_9PEZI</name>
<dbReference type="Pfam" id="PF04193">
    <property type="entry name" value="PQ-loop"/>
    <property type="match status" value="2"/>
</dbReference>
<dbReference type="Gene3D" id="1.20.1280.290">
    <property type="match status" value="2"/>
</dbReference>
<evidence type="ECO:0000256" key="3">
    <source>
        <dbReference type="ARBA" id="ARBA00022989"/>
    </source>
</evidence>
<evidence type="ECO:0000256" key="7">
    <source>
        <dbReference type="SAM" id="MobiDB-lite"/>
    </source>
</evidence>
<feature type="transmembrane region" description="Helical" evidence="8">
    <location>
        <begin position="12"/>
        <end position="31"/>
    </location>
</feature>
<evidence type="ECO:0000256" key="2">
    <source>
        <dbReference type="ARBA" id="ARBA00022692"/>
    </source>
</evidence>
<dbReference type="PANTHER" id="PTHR16201">
    <property type="entry name" value="SEVEN TRANSMEMBRANE PROTEIN 1-RELATED"/>
    <property type="match status" value="1"/>
</dbReference>
<dbReference type="GO" id="GO:0015174">
    <property type="term" value="F:basic amino acid transmembrane transporter activity"/>
    <property type="evidence" value="ECO:0007669"/>
    <property type="project" value="UniProtKB-ARBA"/>
</dbReference>
<evidence type="ECO:0000256" key="6">
    <source>
        <dbReference type="ARBA" id="ARBA00050768"/>
    </source>
</evidence>
<evidence type="ECO:0000313" key="10">
    <source>
        <dbReference type="Proteomes" id="UP000799436"/>
    </source>
</evidence>
<dbReference type="GO" id="GO:0034486">
    <property type="term" value="P:vacuolar transmembrane transport"/>
    <property type="evidence" value="ECO:0007669"/>
    <property type="project" value="UniProtKB-ARBA"/>
</dbReference>
<dbReference type="InterPro" id="IPR006603">
    <property type="entry name" value="PQ-loop_rpt"/>
</dbReference>
<dbReference type="FunFam" id="1.20.1280.290:FF:000012">
    <property type="entry name" value="Vacuolar membrane PQ loop repeat protein"/>
    <property type="match status" value="1"/>
</dbReference>
<dbReference type="EMBL" id="ML995917">
    <property type="protein sequence ID" value="KAF2764581.1"/>
    <property type="molecule type" value="Genomic_DNA"/>
</dbReference>